<proteinExistence type="predicted"/>
<comment type="caution">
    <text evidence="3">The sequence shown here is derived from an EMBL/GenBank/DDBJ whole genome shotgun (WGS) entry which is preliminary data.</text>
</comment>
<dbReference type="SUPFAM" id="SSF82171">
    <property type="entry name" value="DPP6 N-terminal domain-like"/>
    <property type="match status" value="1"/>
</dbReference>
<feature type="region of interest" description="Disordered" evidence="1">
    <location>
        <begin position="60"/>
        <end position="109"/>
    </location>
</feature>
<gene>
    <name evidence="3" type="ORF">GCM10023176_22570</name>
</gene>
<keyword evidence="2" id="KW-0472">Membrane</keyword>
<evidence type="ECO:0000256" key="2">
    <source>
        <dbReference type="SAM" id="Phobius"/>
    </source>
</evidence>
<dbReference type="Gene3D" id="2.120.10.30">
    <property type="entry name" value="TolB, C-terminal domain"/>
    <property type="match status" value="1"/>
</dbReference>
<evidence type="ECO:0000256" key="1">
    <source>
        <dbReference type="SAM" id="MobiDB-lite"/>
    </source>
</evidence>
<evidence type="ECO:0000313" key="4">
    <source>
        <dbReference type="Proteomes" id="UP001500307"/>
    </source>
</evidence>
<name>A0ABP8SFM1_9ACTN</name>
<dbReference type="InterPro" id="IPR011042">
    <property type="entry name" value="6-blade_b-propeller_TolB-like"/>
</dbReference>
<accession>A0ABP8SFM1</accession>
<dbReference type="RefSeq" id="WP_346118748.1">
    <property type="nucleotide sequence ID" value="NZ_BAABGU010000010.1"/>
</dbReference>
<evidence type="ECO:0000313" key="3">
    <source>
        <dbReference type="EMBL" id="GAA4568355.1"/>
    </source>
</evidence>
<dbReference type="EMBL" id="BAABGU010000010">
    <property type="protein sequence ID" value="GAA4568355.1"/>
    <property type="molecule type" value="Genomic_DNA"/>
</dbReference>
<organism evidence="3 4">
    <name type="scientific">Micromonospora coerulea</name>
    <dbReference type="NCBI Taxonomy" id="47856"/>
    <lineage>
        <taxon>Bacteria</taxon>
        <taxon>Bacillati</taxon>
        <taxon>Actinomycetota</taxon>
        <taxon>Actinomycetes</taxon>
        <taxon>Micromonosporales</taxon>
        <taxon>Micromonosporaceae</taxon>
        <taxon>Micromonospora</taxon>
    </lineage>
</organism>
<protein>
    <recommendedName>
        <fullName evidence="5">WD40 repeat protein</fullName>
    </recommendedName>
</protein>
<reference evidence="4" key="1">
    <citation type="journal article" date="2019" name="Int. J. Syst. Evol. Microbiol.">
        <title>The Global Catalogue of Microorganisms (GCM) 10K type strain sequencing project: providing services to taxonomists for standard genome sequencing and annotation.</title>
        <authorList>
            <consortium name="The Broad Institute Genomics Platform"/>
            <consortium name="The Broad Institute Genome Sequencing Center for Infectious Disease"/>
            <person name="Wu L."/>
            <person name="Ma J."/>
        </authorList>
    </citation>
    <scope>NUCLEOTIDE SEQUENCE [LARGE SCALE GENOMIC DNA]</scope>
    <source>
        <strain evidence="4">JCM 3175</strain>
    </source>
</reference>
<keyword evidence="4" id="KW-1185">Reference proteome</keyword>
<keyword evidence="2" id="KW-1133">Transmembrane helix</keyword>
<keyword evidence="2" id="KW-0812">Transmembrane</keyword>
<sequence length="378" mass="39884">MNHDRLRLDLADLADEATPVDLRDRALRTSRRLGIQRAVATSAAAVVLVAAAAGTALAVRPNGQAPTPAPAGPSITSSWPPVEVTPTPEPSSSASADPSPDPSSPPAEQFALDGTRYYLEITGSDARIHAVRLGEHGVYVLPLGNGNCVANSMTVSPDGKRLAWVKGGGVDGLGTLVTSAIDGTRQRTLATGVTCLGPRPLVWQGGTYLMVQQGVRSVLMDMVAGKPHHGDPGQETDRAWSADGKCLAAVDGDGGKPYVGGCEVSRNYHYDPPKDEAAKYDGWQARSVSMDGRYVSIGWKGTDPSRRDDSFTVVDAATSKVVTLPVSGEVRSIQFAADGKVLVRQATRIVVLDAKFRQVGKVDEPRDVRGLTLLAYVP</sequence>
<dbReference type="Proteomes" id="UP001500307">
    <property type="component" value="Unassembled WGS sequence"/>
</dbReference>
<feature type="transmembrane region" description="Helical" evidence="2">
    <location>
        <begin position="38"/>
        <end position="59"/>
    </location>
</feature>
<evidence type="ECO:0008006" key="5">
    <source>
        <dbReference type="Google" id="ProtNLM"/>
    </source>
</evidence>
<feature type="compositionally biased region" description="Low complexity" evidence="1">
    <location>
        <begin position="77"/>
        <end position="98"/>
    </location>
</feature>